<keyword evidence="2" id="KW-1185">Reference proteome</keyword>
<evidence type="ECO:0008006" key="3">
    <source>
        <dbReference type="Google" id="ProtNLM"/>
    </source>
</evidence>
<evidence type="ECO:0000313" key="2">
    <source>
        <dbReference type="Proteomes" id="UP001221142"/>
    </source>
</evidence>
<dbReference type="EMBL" id="JARKIF010000001">
    <property type="protein sequence ID" value="KAJ7650406.1"/>
    <property type="molecule type" value="Genomic_DNA"/>
</dbReference>
<evidence type="ECO:0000313" key="1">
    <source>
        <dbReference type="EMBL" id="KAJ7650406.1"/>
    </source>
</evidence>
<name>A0AAD7CJS6_9AGAR</name>
<reference evidence="1" key="1">
    <citation type="submission" date="2023-03" db="EMBL/GenBank/DDBJ databases">
        <title>Massive genome expansion in bonnet fungi (Mycena s.s.) driven by repeated elements and novel gene families across ecological guilds.</title>
        <authorList>
            <consortium name="Lawrence Berkeley National Laboratory"/>
            <person name="Harder C.B."/>
            <person name="Miyauchi S."/>
            <person name="Viragh M."/>
            <person name="Kuo A."/>
            <person name="Thoen E."/>
            <person name="Andreopoulos B."/>
            <person name="Lu D."/>
            <person name="Skrede I."/>
            <person name="Drula E."/>
            <person name="Henrissat B."/>
            <person name="Morin E."/>
            <person name="Kohler A."/>
            <person name="Barry K."/>
            <person name="LaButti K."/>
            <person name="Morin E."/>
            <person name="Salamov A."/>
            <person name="Lipzen A."/>
            <person name="Mereny Z."/>
            <person name="Hegedus B."/>
            <person name="Baldrian P."/>
            <person name="Stursova M."/>
            <person name="Weitz H."/>
            <person name="Taylor A."/>
            <person name="Grigoriev I.V."/>
            <person name="Nagy L.G."/>
            <person name="Martin F."/>
            <person name="Kauserud H."/>
        </authorList>
    </citation>
    <scope>NUCLEOTIDE SEQUENCE</scope>
    <source>
        <strain evidence="1">9284</strain>
    </source>
</reference>
<protein>
    <recommendedName>
        <fullName evidence="3">Nucleotidyltransferase</fullName>
    </recommendedName>
</protein>
<dbReference type="AlphaFoldDB" id="A0AAD7CJS6"/>
<accession>A0AAD7CJS6</accession>
<comment type="caution">
    <text evidence="1">The sequence shown here is derived from an EMBL/GenBank/DDBJ whole genome shotgun (WGS) entry which is preliminary data.</text>
</comment>
<organism evidence="1 2">
    <name type="scientific">Roridomyces roridus</name>
    <dbReference type="NCBI Taxonomy" id="1738132"/>
    <lineage>
        <taxon>Eukaryota</taxon>
        <taxon>Fungi</taxon>
        <taxon>Dikarya</taxon>
        <taxon>Basidiomycota</taxon>
        <taxon>Agaricomycotina</taxon>
        <taxon>Agaricomycetes</taxon>
        <taxon>Agaricomycetidae</taxon>
        <taxon>Agaricales</taxon>
        <taxon>Marasmiineae</taxon>
        <taxon>Mycenaceae</taxon>
        <taxon>Roridomyces</taxon>
    </lineage>
</organism>
<proteinExistence type="predicted"/>
<sequence>MGGSAFASTLSSTAFPRIPPAVYRAVKDRLTPRLETLYSVVSTPFEAPEKQDHGDVDFLVCEPRDARALEVPHAQVQAALNAKYVIPAAGNRTSNYACLVERGEWSKLGYGAEEEARRSAAAQDNQADIYYQVDVHVCTDRAAFERINFHHSYGDLGMILGLISRNKNLAFGVKGLKIPQPPRAPFQLSESMDDIVKYMGLSMERWKAGFETKAEIFQWVATSSLFDPMRFRSEGQGITKVNPERKMYAEFVQWVNEQKEHHDTSCRVLDKDEQVQHALKYFGRKEEFDRLAKEDADRVRLKAAFNGTKVREWTGLTGPQWMELKSIMDRVRQIVGGEPGILDLLEESGEDGLKALVLRTKEELELEQVTEKLKVL</sequence>
<dbReference type="Proteomes" id="UP001221142">
    <property type="component" value="Unassembled WGS sequence"/>
</dbReference>
<gene>
    <name evidence="1" type="ORF">FB45DRAFT_986465</name>
</gene>